<dbReference type="InterPro" id="IPR009100">
    <property type="entry name" value="AcylCoA_DH/oxidase_NM_dom_sf"/>
</dbReference>
<dbReference type="InterPro" id="IPR037069">
    <property type="entry name" value="AcylCoA_DH/ox_N_sf"/>
</dbReference>
<accession>A0A6P2BTZ6</accession>
<keyword evidence="5" id="KW-1185">Reference proteome</keyword>
<dbReference type="GO" id="GO:0003995">
    <property type="term" value="F:acyl-CoA dehydrogenase activity"/>
    <property type="evidence" value="ECO:0007669"/>
    <property type="project" value="TreeGrafter"/>
</dbReference>
<dbReference type="InterPro" id="IPR013786">
    <property type="entry name" value="AcylCoA_DH/ox_N"/>
</dbReference>
<name>A0A6P2BTZ6_9ACTN</name>
<gene>
    <name evidence="4" type="ORF">EAS64_26565</name>
</gene>
<organism evidence="4 5">
    <name type="scientific">Trebonia kvetii</name>
    <dbReference type="NCBI Taxonomy" id="2480626"/>
    <lineage>
        <taxon>Bacteria</taxon>
        <taxon>Bacillati</taxon>
        <taxon>Actinomycetota</taxon>
        <taxon>Actinomycetes</taxon>
        <taxon>Streptosporangiales</taxon>
        <taxon>Treboniaceae</taxon>
        <taxon>Trebonia</taxon>
    </lineage>
</organism>
<dbReference type="Gene3D" id="1.20.140.10">
    <property type="entry name" value="Butyryl-CoA Dehydrogenase, subunit A, domain 3"/>
    <property type="match status" value="1"/>
</dbReference>
<evidence type="ECO:0008006" key="6">
    <source>
        <dbReference type="Google" id="ProtNLM"/>
    </source>
</evidence>
<dbReference type="InterPro" id="IPR013107">
    <property type="entry name" value="Acyl-CoA_DH_C"/>
</dbReference>
<dbReference type="GO" id="GO:0050660">
    <property type="term" value="F:flavin adenine dinucleotide binding"/>
    <property type="evidence" value="ECO:0007669"/>
    <property type="project" value="InterPro"/>
</dbReference>
<evidence type="ECO:0000313" key="4">
    <source>
        <dbReference type="EMBL" id="TVZ02368.1"/>
    </source>
</evidence>
<dbReference type="SUPFAM" id="SSF47203">
    <property type="entry name" value="Acyl-CoA dehydrogenase C-terminal domain-like"/>
    <property type="match status" value="1"/>
</dbReference>
<feature type="domain" description="Acyl-CoA dehydrogenase/oxidase N-terminal" evidence="2">
    <location>
        <begin position="38"/>
        <end position="99"/>
    </location>
</feature>
<feature type="domain" description="Acyl-CoA dehydrogenase C-terminal" evidence="3">
    <location>
        <begin position="237"/>
        <end position="356"/>
    </location>
</feature>
<dbReference type="InterPro" id="IPR036250">
    <property type="entry name" value="AcylCo_DH-like_C"/>
</dbReference>
<dbReference type="OrthoDB" id="3404950at2"/>
<dbReference type="Pfam" id="PF02771">
    <property type="entry name" value="Acyl-CoA_dh_N"/>
    <property type="match status" value="1"/>
</dbReference>
<dbReference type="SUPFAM" id="SSF56645">
    <property type="entry name" value="Acyl-CoA dehydrogenase NM domain-like"/>
    <property type="match status" value="1"/>
</dbReference>
<dbReference type="Proteomes" id="UP000460272">
    <property type="component" value="Unassembled WGS sequence"/>
</dbReference>
<dbReference type="AlphaFoldDB" id="A0A6P2BTZ6"/>
<dbReference type="EMBL" id="RPFW01000005">
    <property type="protein sequence ID" value="TVZ02368.1"/>
    <property type="molecule type" value="Genomic_DNA"/>
</dbReference>
<dbReference type="PANTHER" id="PTHR43884:SF12">
    <property type="entry name" value="ISOVALERYL-COA DEHYDROGENASE, MITOCHONDRIAL-RELATED"/>
    <property type="match status" value="1"/>
</dbReference>
<protein>
    <recommendedName>
        <fullName evidence="6">Acyl-CoA dehydrogenase</fullName>
    </recommendedName>
</protein>
<dbReference type="Pfam" id="PF08028">
    <property type="entry name" value="Acyl-CoA_dh_2"/>
    <property type="match status" value="1"/>
</dbReference>
<dbReference type="PANTHER" id="PTHR43884">
    <property type="entry name" value="ACYL-COA DEHYDROGENASE"/>
    <property type="match status" value="1"/>
</dbReference>
<dbReference type="Gene3D" id="1.10.540.10">
    <property type="entry name" value="Acyl-CoA dehydrogenase/oxidase, N-terminal domain"/>
    <property type="match status" value="1"/>
</dbReference>
<dbReference type="PIRSF" id="PIRSF016578">
    <property type="entry name" value="HsaA"/>
    <property type="match status" value="1"/>
</dbReference>
<dbReference type="Gene3D" id="2.40.110.10">
    <property type="entry name" value="Butyryl-CoA Dehydrogenase, subunit A, domain 2"/>
    <property type="match status" value="1"/>
</dbReference>
<evidence type="ECO:0000313" key="5">
    <source>
        <dbReference type="Proteomes" id="UP000460272"/>
    </source>
</evidence>
<proteinExistence type="predicted"/>
<evidence type="ECO:0000259" key="2">
    <source>
        <dbReference type="Pfam" id="PF02771"/>
    </source>
</evidence>
<comment type="caution">
    <text evidence="4">The sequence shown here is derived from an EMBL/GenBank/DDBJ whole genome shotgun (WGS) entry which is preliminary data.</text>
</comment>
<dbReference type="InterPro" id="IPR046373">
    <property type="entry name" value="Acyl-CoA_Oxase/DH_mid-dom_sf"/>
</dbReference>
<evidence type="ECO:0000256" key="1">
    <source>
        <dbReference type="ARBA" id="ARBA00023002"/>
    </source>
</evidence>
<keyword evidence="1" id="KW-0560">Oxidoreductase</keyword>
<sequence>MTDAMLNGKAAAPSSAELISRAESLIPLLRANGSLAERLGRVPDENVRAIEEAGLFRMLMPAKRGGYGTGAATAAAAMTHIASGCPSTAWVMQIYSGIGRMAESLPEETLAEIYAREPGAKFAGTFAAAGAVCEAVDGGVRIRGRGRWPFNSGCHHADWDLLRVSIEERDGSTSDAFCLVPLSELTIADDWHVMGAAGTGSNSVECGELFIPERRVSRRIADAFAALQVGDSGYAFTAALPLGMARYALEAFHDLAKNRGIRMLGYERMYDSAVVQTAIATAHTNIRMIESYQHWVLSTLQPGAERITDPMLTGAGGTQCYKLAREAIERLFDVCPTDEIRLDRPIQRLLRDLLAFTHQGAMAPYVNWERYGRHLVGANAGTLLPPSGAKPVP</sequence>
<evidence type="ECO:0000259" key="3">
    <source>
        <dbReference type="Pfam" id="PF08028"/>
    </source>
</evidence>
<reference evidence="4 5" key="1">
    <citation type="submission" date="2018-11" db="EMBL/GenBank/DDBJ databases">
        <title>Trebonia kvetii gen.nov., sp.nov., a novel acidophilic actinobacterium, and proposal of the new actinobacterial family Treboniaceae fam. nov.</title>
        <authorList>
            <person name="Rapoport D."/>
            <person name="Sagova-Mareckova M."/>
            <person name="Sedlacek I."/>
            <person name="Provaznik J."/>
            <person name="Kralova S."/>
            <person name="Pavlinic D."/>
            <person name="Benes V."/>
            <person name="Kopecky J."/>
        </authorList>
    </citation>
    <scope>NUCLEOTIDE SEQUENCE [LARGE SCALE GENOMIC DNA]</scope>
    <source>
        <strain evidence="4 5">15Tr583</strain>
    </source>
</reference>